<dbReference type="Proteomes" id="UP000030665">
    <property type="component" value="Unassembled WGS sequence"/>
</dbReference>
<dbReference type="PANTHER" id="PTHR31389:SF4">
    <property type="entry name" value="LD39211P"/>
    <property type="match status" value="1"/>
</dbReference>
<name>A0A077ZFS7_TRITR</name>
<dbReference type="OrthoDB" id="10053392at2759"/>
<dbReference type="PANTHER" id="PTHR31389">
    <property type="entry name" value="LD39211P"/>
    <property type="match status" value="1"/>
</dbReference>
<protein>
    <submittedName>
        <fullName evidence="1">Protein CBG04378</fullName>
    </submittedName>
</protein>
<accession>A0A077ZFS7</accession>
<proteinExistence type="predicted"/>
<keyword evidence="2" id="KW-1185">Reference proteome</keyword>
<dbReference type="EMBL" id="HG806331">
    <property type="protein sequence ID" value="CDW58418.1"/>
    <property type="molecule type" value="Genomic_DNA"/>
</dbReference>
<evidence type="ECO:0000313" key="1">
    <source>
        <dbReference type="EMBL" id="CDW58418.1"/>
    </source>
</evidence>
<reference evidence="1" key="2">
    <citation type="submission" date="2014-03" db="EMBL/GenBank/DDBJ databases">
        <title>The whipworm genome and dual-species transcriptomics of an intimate host-pathogen interaction.</title>
        <authorList>
            <person name="Foth B.J."/>
            <person name="Tsai I.J."/>
            <person name="Reid A.J."/>
            <person name="Bancroft A.J."/>
            <person name="Nichol S."/>
            <person name="Tracey A."/>
            <person name="Holroyd N."/>
            <person name="Cotton J.A."/>
            <person name="Stanley E.J."/>
            <person name="Zarowiecki M."/>
            <person name="Liu J.Z."/>
            <person name="Huckvale T."/>
            <person name="Cooper P.J."/>
            <person name="Grencis R.K."/>
            <person name="Berriman M."/>
        </authorList>
    </citation>
    <scope>NUCLEOTIDE SEQUENCE [LARGE SCALE GENOMIC DNA]</scope>
</reference>
<dbReference type="STRING" id="36087.A0A077ZFS7"/>
<gene>
    <name evidence="1" type="ORF">TTRE_0000672901</name>
</gene>
<reference evidence="1" key="1">
    <citation type="submission" date="2014-01" db="EMBL/GenBank/DDBJ databases">
        <authorList>
            <person name="Aslett M."/>
        </authorList>
    </citation>
    <scope>NUCLEOTIDE SEQUENCE</scope>
</reference>
<evidence type="ECO:0000313" key="2">
    <source>
        <dbReference type="Proteomes" id="UP000030665"/>
    </source>
</evidence>
<organism evidence="1 2">
    <name type="scientific">Trichuris trichiura</name>
    <name type="common">Whipworm</name>
    <name type="synonym">Trichocephalus trichiurus</name>
    <dbReference type="NCBI Taxonomy" id="36087"/>
    <lineage>
        <taxon>Eukaryota</taxon>
        <taxon>Metazoa</taxon>
        <taxon>Ecdysozoa</taxon>
        <taxon>Nematoda</taxon>
        <taxon>Enoplea</taxon>
        <taxon>Dorylaimia</taxon>
        <taxon>Trichinellida</taxon>
        <taxon>Trichuridae</taxon>
        <taxon>Trichuris</taxon>
    </lineage>
</organism>
<dbReference type="AlphaFoldDB" id="A0A077ZFS7"/>
<sequence length="138" mass="16218">MVCAFLSCFYSSSFFFKNKAERKFSFLLHSFSGHGIFSLRRPNCMEQFYRLLSCALEENCMSTPEATLMCKFTDDPFNDYADCHRYDQSITNLLLANLLGYNSKRWSSEVTNFFEIRRYESDDSMKPYECLLNISSNK</sequence>